<evidence type="ECO:0000313" key="3">
    <source>
        <dbReference type="EMBL" id="KGP63556.1"/>
    </source>
</evidence>
<gene>
    <name evidence="3" type="ORF">EP47_05385</name>
</gene>
<feature type="coiled-coil region" evidence="1">
    <location>
        <begin position="197"/>
        <end position="256"/>
    </location>
</feature>
<comment type="caution">
    <text evidence="3">The sequence shown here is derived from an EMBL/GenBank/DDBJ whole genome shotgun (WGS) entry which is preliminary data.</text>
</comment>
<dbReference type="Proteomes" id="UP000054422">
    <property type="component" value="Unassembled WGS sequence"/>
</dbReference>
<dbReference type="AlphaFoldDB" id="A0A0A2SUZ6"/>
<sequence>MPFYNSLPLFGKHLKSESRTQKYSANEIKRLEREYRDSIGLGDNATFSSDAFDKLVSSRIGDFNGFSQTKGPSSTTIHDKLAGDTPEAKEVRDGLNKSLETTPEFTEAQKNFSESASTFKELTKLIPSKFRAQDLIGTMKELVDDGRKAILAQQQHEIKMLEEQFDLTKNPNFVPNLKKTLNLTSDNDVEKVKTNLLNDLKASHKKQQEEFDKTTSESLNKLHQAVANQTREYLFIVSLYENNKEMERLIENKMAEHRKKMGLPPETTKAFASIKDIDFSGVKLKDLPVLKGPSGMALHQQPDGSFVIKMPAINPLYYQDPRQNIKADLMLMAKAIYSTPPGHNSIEMDCDFPKSEKIGMERGRQAYAACIEAGFAPDKITIKVNGKVMKPEELFKEDKKTYQDLMKKVPKIEKDYAEISAAKTPTGPVNTTAVKEAVTAIKEQQKAKERAEHTEPQEQHGAKLT</sequence>
<name>A0A0A2SUZ6_9GAMM</name>
<feature type="region of interest" description="Disordered" evidence="2">
    <location>
        <begin position="440"/>
        <end position="465"/>
    </location>
</feature>
<evidence type="ECO:0000313" key="4">
    <source>
        <dbReference type="Proteomes" id="UP000054422"/>
    </source>
</evidence>
<evidence type="ECO:0000256" key="1">
    <source>
        <dbReference type="SAM" id="Coils"/>
    </source>
</evidence>
<evidence type="ECO:0000256" key="2">
    <source>
        <dbReference type="SAM" id="MobiDB-lite"/>
    </source>
</evidence>
<dbReference type="RefSeq" id="WP_035888523.1">
    <property type="nucleotide sequence ID" value="NZ_JNCF01000014.1"/>
</dbReference>
<reference evidence="3 4" key="1">
    <citation type="submission" date="2014-05" db="EMBL/GenBank/DDBJ databases">
        <authorList>
            <person name="Rizzardi K."/>
            <person name="Winiecka-Krusnell J."/>
            <person name="Ramliden M."/>
            <person name="Alm E."/>
            <person name="Andersson S."/>
            <person name="Byfors S."/>
        </authorList>
    </citation>
    <scope>NUCLEOTIDE SEQUENCE [LARGE SCALE GENOMIC DNA]</scope>
    <source>
        <strain evidence="3 4">LEGN</strain>
    </source>
</reference>
<dbReference type="OrthoDB" id="5651348at2"/>
<organism evidence="3 4">
    <name type="scientific">Legionella norrlandica</name>
    <dbReference type="NCBI Taxonomy" id="1498499"/>
    <lineage>
        <taxon>Bacteria</taxon>
        <taxon>Pseudomonadati</taxon>
        <taxon>Pseudomonadota</taxon>
        <taxon>Gammaproteobacteria</taxon>
        <taxon>Legionellales</taxon>
        <taxon>Legionellaceae</taxon>
        <taxon>Legionella</taxon>
    </lineage>
</organism>
<feature type="compositionally biased region" description="Basic and acidic residues" evidence="2">
    <location>
        <begin position="77"/>
        <end position="89"/>
    </location>
</feature>
<proteinExistence type="predicted"/>
<dbReference type="EMBL" id="JNCF01000014">
    <property type="protein sequence ID" value="KGP63556.1"/>
    <property type="molecule type" value="Genomic_DNA"/>
</dbReference>
<keyword evidence="1" id="KW-0175">Coiled coil</keyword>
<feature type="compositionally biased region" description="Polar residues" evidence="2">
    <location>
        <begin position="67"/>
        <end position="76"/>
    </location>
</feature>
<feature type="region of interest" description="Disordered" evidence="2">
    <location>
        <begin position="67"/>
        <end position="89"/>
    </location>
</feature>
<feature type="compositionally biased region" description="Basic and acidic residues" evidence="2">
    <location>
        <begin position="443"/>
        <end position="465"/>
    </location>
</feature>
<evidence type="ECO:0008006" key="5">
    <source>
        <dbReference type="Google" id="ProtNLM"/>
    </source>
</evidence>
<keyword evidence="4" id="KW-1185">Reference proteome</keyword>
<protein>
    <recommendedName>
        <fullName evidence="5">Coiled coil domain-containing protein</fullName>
    </recommendedName>
</protein>
<dbReference type="STRING" id="1498499.EP47_05385"/>
<accession>A0A0A2SUZ6</accession>